<dbReference type="SUPFAM" id="SSF56796">
    <property type="entry name" value="Dehydroquinate synthase-like"/>
    <property type="match status" value="1"/>
</dbReference>
<evidence type="ECO:0000313" key="4">
    <source>
        <dbReference type="EMBL" id="MBO1305651.1"/>
    </source>
</evidence>
<comment type="caution">
    <text evidence="4">The sequence shown here is derived from an EMBL/GenBank/DDBJ whole genome shotgun (WGS) entry which is preliminary data.</text>
</comment>
<evidence type="ECO:0000259" key="2">
    <source>
        <dbReference type="Pfam" id="PF00465"/>
    </source>
</evidence>
<feature type="domain" description="Fe-containing alcohol dehydrogenase-like C-terminal" evidence="3">
    <location>
        <begin position="170"/>
        <end position="367"/>
    </location>
</feature>
<dbReference type="InterPro" id="IPR001670">
    <property type="entry name" value="ADH_Fe/GldA"/>
</dbReference>
<dbReference type="InterPro" id="IPR056798">
    <property type="entry name" value="ADH_Fe_C"/>
</dbReference>
<dbReference type="InterPro" id="IPR018211">
    <property type="entry name" value="ADH_Fe_CS"/>
</dbReference>
<dbReference type="RefSeq" id="WP_207672594.1">
    <property type="nucleotide sequence ID" value="NZ_JAFREM010000010.1"/>
</dbReference>
<dbReference type="EMBL" id="JAFREM010000010">
    <property type="protein sequence ID" value="MBO1305651.1"/>
    <property type="molecule type" value="Genomic_DNA"/>
</dbReference>
<name>A0ABS3L7Q0_9ENTE</name>
<dbReference type="CDD" id="cd08180">
    <property type="entry name" value="PDD"/>
    <property type="match status" value="1"/>
</dbReference>
<sequence>MKDFTIASKVIFDTSLREYFSQSPYQRAMIVADPMMVQLGFVDQISSQFHQTDKAFLLFDAITPDPTVETIGEGVWQMNQFQPDCLIAIGGGSAIDAAKGMILANYKLSAAYQKPDFIAIPSTSGTGSEVTSFTVITNSNDKKPYVDQRLVPEVAILDVDLVKTVPAKITADTGMDVLTHALEAYVSTNASTFTDALAEKTVQLVFEKLIEVFQHPDNLSARQKMHEASALAGMAFTNSSLGINHSLAHAIGGIHHLPHGRINALLLPAVIAYNAQSENGQKYCRLAKLLGLPAATTEEGTANLILAIELLNEALEMEKSFSCFGISESVYQQAGETIAAFALQDDCTKTNPRAVTEEALKEIYLSLYTKK</sequence>
<dbReference type="InterPro" id="IPR039697">
    <property type="entry name" value="Alcohol_dehydrogenase_Fe"/>
</dbReference>
<organism evidence="4 5">
    <name type="scientific">Candidatus Enterococcus moelleringii</name>
    <dbReference type="NCBI Taxonomy" id="2815325"/>
    <lineage>
        <taxon>Bacteria</taxon>
        <taxon>Bacillati</taxon>
        <taxon>Bacillota</taxon>
        <taxon>Bacilli</taxon>
        <taxon>Lactobacillales</taxon>
        <taxon>Enterococcaceae</taxon>
        <taxon>Enterococcus</taxon>
    </lineage>
</organism>
<dbReference type="PANTHER" id="PTHR11496">
    <property type="entry name" value="ALCOHOL DEHYDROGENASE"/>
    <property type="match status" value="1"/>
</dbReference>
<reference evidence="4 5" key="1">
    <citation type="submission" date="2021-03" db="EMBL/GenBank/DDBJ databases">
        <title>Enterococcal diversity collection.</title>
        <authorList>
            <person name="Gilmore M.S."/>
            <person name="Schwartzman J."/>
            <person name="Van Tyne D."/>
            <person name="Martin M."/>
            <person name="Earl A.M."/>
            <person name="Manson A.L."/>
            <person name="Straub T."/>
            <person name="Salamzade R."/>
            <person name="Saavedra J."/>
            <person name="Lebreton F."/>
            <person name="Prichula J."/>
            <person name="Schaufler K."/>
            <person name="Gaca A."/>
            <person name="Sgardioli B."/>
            <person name="Wagenaar J."/>
            <person name="Strong T."/>
        </authorList>
    </citation>
    <scope>NUCLEOTIDE SEQUENCE [LARGE SCALE GENOMIC DNA]</scope>
    <source>
        <strain evidence="4 5">669A</strain>
    </source>
</reference>
<dbReference type="Pfam" id="PF25137">
    <property type="entry name" value="ADH_Fe_C"/>
    <property type="match status" value="1"/>
</dbReference>
<evidence type="ECO:0000259" key="3">
    <source>
        <dbReference type="Pfam" id="PF25137"/>
    </source>
</evidence>
<dbReference type="Pfam" id="PF00465">
    <property type="entry name" value="Fe-ADH"/>
    <property type="match status" value="1"/>
</dbReference>
<dbReference type="Gene3D" id="1.20.1090.10">
    <property type="entry name" value="Dehydroquinate synthase-like - alpha domain"/>
    <property type="match status" value="1"/>
</dbReference>
<protein>
    <submittedName>
        <fullName evidence="4">Iron-containing alcohol dehydrogenase</fullName>
    </submittedName>
</protein>
<gene>
    <name evidence="4" type="ORF">JZO70_05740</name>
</gene>
<evidence type="ECO:0000313" key="5">
    <source>
        <dbReference type="Proteomes" id="UP000664601"/>
    </source>
</evidence>
<dbReference type="Proteomes" id="UP000664601">
    <property type="component" value="Unassembled WGS sequence"/>
</dbReference>
<dbReference type="Gene3D" id="3.40.50.1970">
    <property type="match status" value="1"/>
</dbReference>
<evidence type="ECO:0000256" key="1">
    <source>
        <dbReference type="ARBA" id="ARBA00023002"/>
    </source>
</evidence>
<feature type="domain" description="Alcohol dehydrogenase iron-type/glycerol dehydrogenase GldA" evidence="2">
    <location>
        <begin position="16"/>
        <end position="158"/>
    </location>
</feature>
<keyword evidence="5" id="KW-1185">Reference proteome</keyword>
<dbReference type="PANTHER" id="PTHR11496:SF83">
    <property type="entry name" value="HYDROXYACID-OXOACID TRANSHYDROGENASE, MITOCHONDRIAL"/>
    <property type="match status" value="1"/>
</dbReference>
<proteinExistence type="predicted"/>
<keyword evidence="1" id="KW-0560">Oxidoreductase</keyword>
<accession>A0ABS3L7Q0</accession>
<dbReference type="PROSITE" id="PS00913">
    <property type="entry name" value="ADH_IRON_1"/>
    <property type="match status" value="1"/>
</dbReference>